<dbReference type="EMBL" id="MCFL01000001">
    <property type="protein sequence ID" value="ORZ41709.1"/>
    <property type="molecule type" value="Genomic_DNA"/>
</dbReference>
<reference evidence="1 2" key="1">
    <citation type="submission" date="2016-07" db="EMBL/GenBank/DDBJ databases">
        <title>Pervasive Adenine N6-methylation of Active Genes in Fungi.</title>
        <authorList>
            <consortium name="DOE Joint Genome Institute"/>
            <person name="Mondo S.J."/>
            <person name="Dannebaum R.O."/>
            <person name="Kuo R.C."/>
            <person name="Labutti K."/>
            <person name="Haridas S."/>
            <person name="Kuo A."/>
            <person name="Salamov A."/>
            <person name="Ahrendt S.R."/>
            <person name="Lipzen A."/>
            <person name="Sullivan W."/>
            <person name="Andreopoulos W.B."/>
            <person name="Clum A."/>
            <person name="Lindquist E."/>
            <person name="Daum C."/>
            <person name="Ramamoorthy G.K."/>
            <person name="Gryganskyi A."/>
            <person name="Culley D."/>
            <person name="Magnuson J.K."/>
            <person name="James T.Y."/>
            <person name="O'Malley M.A."/>
            <person name="Stajich J.E."/>
            <person name="Spatafora J.W."/>
            <person name="Visel A."/>
            <person name="Grigoriev I.V."/>
        </authorList>
    </citation>
    <scope>NUCLEOTIDE SEQUENCE [LARGE SCALE GENOMIC DNA]</scope>
    <source>
        <strain evidence="1 2">PL171</strain>
    </source>
</reference>
<dbReference type="Proteomes" id="UP000193411">
    <property type="component" value="Unassembled WGS sequence"/>
</dbReference>
<keyword evidence="2" id="KW-1185">Reference proteome</keyword>
<name>A0A1Y2I4L1_9FUNG</name>
<dbReference type="AlphaFoldDB" id="A0A1Y2I4L1"/>
<organism evidence="1 2">
    <name type="scientific">Catenaria anguillulae PL171</name>
    <dbReference type="NCBI Taxonomy" id="765915"/>
    <lineage>
        <taxon>Eukaryota</taxon>
        <taxon>Fungi</taxon>
        <taxon>Fungi incertae sedis</taxon>
        <taxon>Blastocladiomycota</taxon>
        <taxon>Blastocladiomycetes</taxon>
        <taxon>Blastocladiales</taxon>
        <taxon>Catenariaceae</taxon>
        <taxon>Catenaria</taxon>
    </lineage>
</organism>
<evidence type="ECO:0000313" key="2">
    <source>
        <dbReference type="Proteomes" id="UP000193411"/>
    </source>
</evidence>
<gene>
    <name evidence="1" type="ORF">BCR44DRAFT_1012204</name>
</gene>
<sequence length="175" mass="18891">MTRPFLARLTGLLQADPHAQKEALFPGQALASPSQLDLLNETVSSAMGCSRFPEAYSTAMGPETDLLRLVASPAPLLNIEFVQVVRRVGQACVTVGVGLVFATRAGPIDDCQRGGRLRVVFAHGEFGSRHAHVVAELVWMFSCVPHAIRTEPEFVAMVSSLKDKHASLELQLGEV</sequence>
<accession>A0A1Y2I4L1</accession>
<proteinExistence type="predicted"/>
<protein>
    <submittedName>
        <fullName evidence="1">Uncharacterized protein</fullName>
    </submittedName>
</protein>
<evidence type="ECO:0000313" key="1">
    <source>
        <dbReference type="EMBL" id="ORZ41709.1"/>
    </source>
</evidence>
<comment type="caution">
    <text evidence="1">The sequence shown here is derived from an EMBL/GenBank/DDBJ whole genome shotgun (WGS) entry which is preliminary data.</text>
</comment>